<dbReference type="InterPro" id="IPR013783">
    <property type="entry name" value="Ig-like_fold"/>
</dbReference>
<comment type="caution">
    <text evidence="4">The sequence shown here is derived from an EMBL/GenBank/DDBJ whole genome shotgun (WGS) entry which is preliminary data.</text>
</comment>
<dbReference type="Gene3D" id="2.60.40.10">
    <property type="entry name" value="Immunoglobulins"/>
    <property type="match status" value="2"/>
</dbReference>
<name>A0A2W5MMT7_9GAMM</name>
<dbReference type="Pfam" id="PF01345">
    <property type="entry name" value="DUF11"/>
    <property type="match status" value="1"/>
</dbReference>
<comment type="similarity">
    <text evidence="1">Belongs to the intimin/invasin family.</text>
</comment>
<dbReference type="InterPro" id="IPR003344">
    <property type="entry name" value="Big_1_dom"/>
</dbReference>
<dbReference type="InterPro" id="IPR008964">
    <property type="entry name" value="Invasin/intimin_cell_adhesion"/>
</dbReference>
<evidence type="ECO:0000313" key="4">
    <source>
        <dbReference type="EMBL" id="PZQ14790.1"/>
    </source>
</evidence>
<dbReference type="Pfam" id="PF02369">
    <property type="entry name" value="Big_1"/>
    <property type="match status" value="1"/>
</dbReference>
<dbReference type="EMBL" id="QFPO01000007">
    <property type="protein sequence ID" value="PZQ14790.1"/>
    <property type="molecule type" value="Genomic_DNA"/>
</dbReference>
<dbReference type="PROSITE" id="PS51127">
    <property type="entry name" value="BIG1"/>
    <property type="match status" value="1"/>
</dbReference>
<dbReference type="SUPFAM" id="SSF49373">
    <property type="entry name" value="Invasin/intimin cell-adhesion fragments"/>
    <property type="match status" value="1"/>
</dbReference>
<dbReference type="NCBIfam" id="NF012200">
    <property type="entry name" value="choice_anch_D"/>
    <property type="match status" value="1"/>
</dbReference>
<dbReference type="InterPro" id="IPR001434">
    <property type="entry name" value="OmcB-like_DUF11"/>
</dbReference>
<evidence type="ECO:0000256" key="1">
    <source>
        <dbReference type="ARBA" id="ARBA00010116"/>
    </source>
</evidence>
<protein>
    <recommendedName>
        <fullName evidence="3">Big-1 domain-containing protein</fullName>
    </recommendedName>
</protein>
<dbReference type="Pfam" id="PF07603">
    <property type="entry name" value="Lcl_C"/>
    <property type="match status" value="2"/>
</dbReference>
<evidence type="ECO:0000256" key="2">
    <source>
        <dbReference type="SAM" id="SignalP"/>
    </source>
</evidence>
<dbReference type="Proteomes" id="UP000249046">
    <property type="component" value="Unassembled WGS sequence"/>
</dbReference>
<dbReference type="Pfam" id="PF19190">
    <property type="entry name" value="BACON_2"/>
    <property type="match status" value="1"/>
</dbReference>
<evidence type="ECO:0000313" key="5">
    <source>
        <dbReference type="Proteomes" id="UP000249046"/>
    </source>
</evidence>
<feature type="signal peptide" evidence="2">
    <location>
        <begin position="1"/>
        <end position="19"/>
    </location>
</feature>
<evidence type="ECO:0000259" key="3">
    <source>
        <dbReference type="PROSITE" id="PS51127"/>
    </source>
</evidence>
<keyword evidence="2" id="KW-0732">Signal</keyword>
<reference evidence="4 5" key="1">
    <citation type="submission" date="2017-08" db="EMBL/GenBank/DDBJ databases">
        <title>Infants hospitalized years apart are colonized by the same room-sourced microbial strains.</title>
        <authorList>
            <person name="Brooks B."/>
            <person name="Olm M.R."/>
            <person name="Firek B.A."/>
            <person name="Baker R."/>
            <person name="Thomas B.C."/>
            <person name="Morowitz M.J."/>
            <person name="Banfield J.F."/>
        </authorList>
    </citation>
    <scope>NUCLEOTIDE SEQUENCE [LARGE SCALE GENOMIC DNA]</scope>
    <source>
        <strain evidence="4">S2_005_003_R2_42</strain>
    </source>
</reference>
<dbReference type="PANTHER" id="PTHR35812:SF1">
    <property type="entry name" value="LIPOPROTEIN"/>
    <property type="match status" value="1"/>
</dbReference>
<dbReference type="InterPro" id="IPR011460">
    <property type="entry name" value="Lcl_C"/>
</dbReference>
<dbReference type="InterPro" id="IPR024361">
    <property type="entry name" value="BACON"/>
</dbReference>
<proteinExistence type="inferred from homology"/>
<feature type="chain" id="PRO_5016060184" description="Big-1 domain-containing protein" evidence="2">
    <location>
        <begin position="20"/>
        <end position="1318"/>
    </location>
</feature>
<sequence length="1318" mass="134642">MRSTMWSLFLMLVPAVGSAGVPLQARNDSGQGQCYDAAGTVQSCALPGYRGEDGQHGRDAAAAGGLLVKVGGGDAGFDYTKIANNGSAVPPATVLGTAPASWACTRDNHTGLLWEIKVANAASPRHYEWGFHWYQPDPEHDGGNAGEPGGVELGCGFTLTCNTQAYVDYVNAQALCGRTDWRLPSLDELQDLADFGRSMFEDGALDPVYFADGGPFRGYNGNWTADTGHEPGPEFAYAINFADGTASTAPKGGLTGIRLVSGAAIESAGEPPLCVGIENPQIRPGTAGAYETDGAAVLDRRTGLVWDRCSIGQNFVDEAEGRCEGDTWKGDWQSAFLEVRARNAEGHLGHHDWRLPNLKELASLRERRCAMPILDARVFPDPDIEVHWTSTTNQNDPSGAFGMNFEFGHQLGLPKSFDSARLRLVRGGGTFGDHQSTVAYEIAGRVEGMLGTGLVLQLSTSDGGSEALTIAADGRFAFVRGVLPGQSYSVTIGAAPVPDQTCTVTAGSGTVGAADVEDVRVACAAPAPPVIRVEPPDLDFNLQQSGSQTRTIAIGNDGGGILSWSIDTAYEALPSTGRGAPADCQGGAGLIAHDDGSAESAYGGNAAWAGGVMIVDKFTPSSYPASVGAACFAFGGTNGVTSLAFEIVVFDDNGPGGAPGTELGALAVTATGIPPYPVATPVWQAFDLSSLYTTIDTGSVYVGLRWQPAQPQNVYVLADESTDRPPGHAGGYYWNYSGAGDWRPTQNAFAGYRAMLIRAIEAGPQAPPAGCESPAAVPWLTITPPAGTVNAGTESEVAIGINSAGLEPGDYRALLCVHSNDAGNSPVRVNVHLMVEPGEGALTLDPPTIAFGAVGIGASGVGTTTLRNTGSGTVQGIEVGAVAAPFARSGGTCPAGTFNLSAGTSCTLGYVFTPTAFGPAGAMVTIGSSAGAVELALSGSGAAGAPAVIAALGGGGQSTAVGHPFALPLAVQVRDVANNPVSGATVVFTAPGSGAAAILSAGSATTDGNGYAAVSATANAVTGSYTVQAAIGGVATPTTFALSNTLGSGDVGVRLQAGRDHVRPGQLIDYVLTVFNASAAPATSVEVASQLDVALDAAATHWICLDALASGCTAAGQGALADDGLSLAPGASVSYLLTSPVRLDTIERTVASTALVDAPNDPNAANDLDTATTTMVLFRDGLERYGDGAAGAASERMAAWPAGQTIVLDLPAGGPAWQVAVPLHLFAGERAVARLESFRAGTVERLRLVAVENGVERAGPWITTAARMTLALDPDDTGAVLRLSAGDRSMQLMLTVPHAAWRLQHAETLGVTFAPSLP</sequence>
<dbReference type="PANTHER" id="PTHR35812">
    <property type="entry name" value="LIPOPROTEIN"/>
    <property type="match status" value="1"/>
</dbReference>
<accession>A0A2W5MMT7</accession>
<organism evidence="4 5">
    <name type="scientific">Rhodanobacter denitrificans</name>
    <dbReference type="NCBI Taxonomy" id="666685"/>
    <lineage>
        <taxon>Bacteria</taxon>
        <taxon>Pseudomonadati</taxon>
        <taxon>Pseudomonadota</taxon>
        <taxon>Gammaproteobacteria</taxon>
        <taxon>Lysobacterales</taxon>
        <taxon>Rhodanobacteraceae</taxon>
        <taxon>Rhodanobacter</taxon>
    </lineage>
</organism>
<feature type="domain" description="Big-1" evidence="3">
    <location>
        <begin position="948"/>
        <end position="1045"/>
    </location>
</feature>
<gene>
    <name evidence="4" type="ORF">DI564_09820</name>
</gene>